<dbReference type="InterPro" id="IPR011010">
    <property type="entry name" value="DNA_brk_join_enz"/>
</dbReference>
<dbReference type="Pfam" id="PF00589">
    <property type="entry name" value="Phage_integrase"/>
    <property type="match status" value="1"/>
</dbReference>
<name>A0ABV7XKT1_9GAMM</name>
<protein>
    <submittedName>
        <fullName evidence="7">Tyrosine-type recombinase/integrase</fullName>
    </submittedName>
</protein>
<evidence type="ECO:0000259" key="6">
    <source>
        <dbReference type="PROSITE" id="PS51898"/>
    </source>
</evidence>
<dbReference type="CDD" id="cd00796">
    <property type="entry name" value="INT_Rci_Hp1_C"/>
    <property type="match status" value="1"/>
</dbReference>
<gene>
    <name evidence="7" type="ORF">ACFONC_05480</name>
</gene>
<dbReference type="Gene3D" id="1.10.150.130">
    <property type="match status" value="1"/>
</dbReference>
<comment type="caution">
    <text evidence="7">The sequence shown here is derived from an EMBL/GenBank/DDBJ whole genome shotgun (WGS) entry which is preliminary data.</text>
</comment>
<dbReference type="EMBL" id="JBHRYA010000003">
    <property type="protein sequence ID" value="MFC3715597.1"/>
    <property type="molecule type" value="Genomic_DNA"/>
</dbReference>
<organism evidence="7 8">
    <name type="scientific">Luteimonas soli</name>
    <dbReference type="NCBI Taxonomy" id="1648966"/>
    <lineage>
        <taxon>Bacteria</taxon>
        <taxon>Pseudomonadati</taxon>
        <taxon>Pseudomonadota</taxon>
        <taxon>Gammaproteobacteria</taxon>
        <taxon>Lysobacterales</taxon>
        <taxon>Lysobacteraceae</taxon>
        <taxon>Luteimonas</taxon>
    </lineage>
</organism>
<dbReference type="InterPro" id="IPR013762">
    <property type="entry name" value="Integrase-like_cat_sf"/>
</dbReference>
<evidence type="ECO:0000313" key="8">
    <source>
        <dbReference type="Proteomes" id="UP001595705"/>
    </source>
</evidence>
<evidence type="ECO:0000313" key="7">
    <source>
        <dbReference type="EMBL" id="MFC3715597.1"/>
    </source>
</evidence>
<evidence type="ECO:0000256" key="1">
    <source>
        <dbReference type="ARBA" id="ARBA00008857"/>
    </source>
</evidence>
<proteinExistence type="inferred from homology"/>
<evidence type="ECO:0000256" key="4">
    <source>
        <dbReference type="ARBA" id="ARBA00023172"/>
    </source>
</evidence>
<dbReference type="InterPro" id="IPR010998">
    <property type="entry name" value="Integrase_recombinase_N"/>
</dbReference>
<dbReference type="InterPro" id="IPR050090">
    <property type="entry name" value="Tyrosine_recombinase_XerCD"/>
</dbReference>
<comment type="similarity">
    <text evidence="1">Belongs to the 'phage' integrase family.</text>
</comment>
<dbReference type="PANTHER" id="PTHR30349:SF64">
    <property type="entry name" value="PROPHAGE INTEGRASE INTD-RELATED"/>
    <property type="match status" value="1"/>
</dbReference>
<dbReference type="RefSeq" id="WP_386742702.1">
    <property type="nucleotide sequence ID" value="NZ_JBHRYA010000003.1"/>
</dbReference>
<dbReference type="SUPFAM" id="SSF56349">
    <property type="entry name" value="DNA breaking-rejoining enzymes"/>
    <property type="match status" value="1"/>
</dbReference>
<dbReference type="Gene3D" id="1.10.443.10">
    <property type="entry name" value="Intergrase catalytic core"/>
    <property type="match status" value="1"/>
</dbReference>
<keyword evidence="8" id="KW-1185">Reference proteome</keyword>
<sequence length="429" mass="47893">MARKPTSNRQTGVRIATAEARAKLPTRREPYWVEIAPGTAIGYYKGERDVGWFVRQRIAGAYRKQRIGTPDDGVKADGDVVLSYRQAVERAVNLQLEDRQPLPRHYGDGLTINQVVAAYFEEHLAGKGSEYDSKRSWALHGADSIGKRLVAATDAPALRKWHRALAAKPPTRRGKVLEYDPADPEQQRARRSTANRILTIVKAALNYAWRNDQLPADQPTWWAKVEPFELGDDPPPRMLERDEIKRLLNAAQPDLRKLLTGALMTGGRRGELFALQARDYSPDHGTVRIYQSKTGKTLLQPLTAEGAAFFDDVTVGKAPTDLIFTRADGLPWGRNDIIRPMRAAVEAAKLEDVSFKTTRATYGKLLLQATKDIEMVAKALGHSDSRITRRHYAQYLPNEIAKAVAKMPRLGVSIGDKVSPFTGRKRRAG</sequence>
<accession>A0ABV7XKT1</accession>
<dbReference type="Proteomes" id="UP001595705">
    <property type="component" value="Unassembled WGS sequence"/>
</dbReference>
<evidence type="ECO:0000256" key="3">
    <source>
        <dbReference type="ARBA" id="ARBA00023125"/>
    </source>
</evidence>
<keyword evidence="4" id="KW-0233">DNA recombination</keyword>
<evidence type="ECO:0000256" key="5">
    <source>
        <dbReference type="SAM" id="MobiDB-lite"/>
    </source>
</evidence>
<feature type="domain" description="Tyr recombinase" evidence="6">
    <location>
        <begin position="234"/>
        <end position="405"/>
    </location>
</feature>
<evidence type="ECO:0000256" key="2">
    <source>
        <dbReference type="ARBA" id="ARBA00022908"/>
    </source>
</evidence>
<keyword evidence="3" id="KW-0238">DNA-binding</keyword>
<dbReference type="PANTHER" id="PTHR30349">
    <property type="entry name" value="PHAGE INTEGRASE-RELATED"/>
    <property type="match status" value="1"/>
</dbReference>
<reference evidence="8" key="1">
    <citation type="journal article" date="2019" name="Int. J. Syst. Evol. Microbiol.">
        <title>The Global Catalogue of Microorganisms (GCM) 10K type strain sequencing project: providing services to taxonomists for standard genome sequencing and annotation.</title>
        <authorList>
            <consortium name="The Broad Institute Genomics Platform"/>
            <consortium name="The Broad Institute Genome Sequencing Center for Infectious Disease"/>
            <person name="Wu L."/>
            <person name="Ma J."/>
        </authorList>
    </citation>
    <scope>NUCLEOTIDE SEQUENCE [LARGE SCALE GENOMIC DNA]</scope>
    <source>
        <strain evidence="8">KCTC 42441</strain>
    </source>
</reference>
<dbReference type="InterPro" id="IPR002104">
    <property type="entry name" value="Integrase_catalytic"/>
</dbReference>
<keyword evidence="2" id="KW-0229">DNA integration</keyword>
<feature type="region of interest" description="Disordered" evidence="5">
    <location>
        <begin position="172"/>
        <end position="191"/>
    </location>
</feature>
<dbReference type="PROSITE" id="PS51898">
    <property type="entry name" value="TYR_RECOMBINASE"/>
    <property type="match status" value="1"/>
</dbReference>